<keyword evidence="4" id="KW-0862">Zinc</keyword>
<dbReference type="AlphaFoldDB" id="A0AA38SFR9"/>
<evidence type="ECO:0000313" key="12">
    <source>
        <dbReference type="EMBL" id="KAJ9541543.1"/>
    </source>
</evidence>
<evidence type="ECO:0000256" key="1">
    <source>
        <dbReference type="ARBA" id="ARBA00004123"/>
    </source>
</evidence>
<comment type="subcellular location">
    <subcellularLocation>
        <location evidence="1">Nucleus</location>
    </subcellularLocation>
</comment>
<evidence type="ECO:0000256" key="8">
    <source>
        <dbReference type="ARBA" id="ARBA00023242"/>
    </source>
</evidence>
<protein>
    <recommendedName>
        <fullName evidence="11">BED-type domain-containing protein</fullName>
    </recommendedName>
</protein>
<dbReference type="PANTHER" id="PTHR46481:SF11">
    <property type="entry name" value="ZINC FINGER BED DOMAIN-CONTAINING PROTEIN RICESLEEPER 2-LIKE"/>
    <property type="match status" value="1"/>
</dbReference>
<evidence type="ECO:0000313" key="13">
    <source>
        <dbReference type="Proteomes" id="UP001172457"/>
    </source>
</evidence>
<gene>
    <name evidence="12" type="ORF">OSB04_028049</name>
</gene>
<dbReference type="PANTHER" id="PTHR46481">
    <property type="entry name" value="ZINC FINGER BED DOMAIN-CONTAINING PROTEIN 4"/>
    <property type="match status" value="1"/>
</dbReference>
<keyword evidence="3 9" id="KW-0863">Zinc-finger</keyword>
<reference evidence="12" key="1">
    <citation type="submission" date="2023-03" db="EMBL/GenBank/DDBJ databases">
        <title>Chromosome-scale reference genome and RAD-based genetic map of yellow starthistle (Centaurea solstitialis) reveal putative structural variation and QTLs associated with invader traits.</title>
        <authorList>
            <person name="Reatini B."/>
            <person name="Cang F.A."/>
            <person name="Jiang Q."/>
            <person name="Mckibben M.T.W."/>
            <person name="Barker M.S."/>
            <person name="Rieseberg L.H."/>
            <person name="Dlugosch K.M."/>
        </authorList>
    </citation>
    <scope>NUCLEOTIDE SEQUENCE</scope>
    <source>
        <strain evidence="12">CAN-66</strain>
        <tissue evidence="12">Leaf</tissue>
    </source>
</reference>
<dbReference type="GO" id="GO:0046983">
    <property type="term" value="F:protein dimerization activity"/>
    <property type="evidence" value="ECO:0007669"/>
    <property type="project" value="InterPro"/>
</dbReference>
<organism evidence="12 13">
    <name type="scientific">Centaurea solstitialis</name>
    <name type="common">yellow star-thistle</name>
    <dbReference type="NCBI Taxonomy" id="347529"/>
    <lineage>
        <taxon>Eukaryota</taxon>
        <taxon>Viridiplantae</taxon>
        <taxon>Streptophyta</taxon>
        <taxon>Embryophyta</taxon>
        <taxon>Tracheophyta</taxon>
        <taxon>Spermatophyta</taxon>
        <taxon>Magnoliopsida</taxon>
        <taxon>eudicotyledons</taxon>
        <taxon>Gunneridae</taxon>
        <taxon>Pentapetalae</taxon>
        <taxon>asterids</taxon>
        <taxon>campanulids</taxon>
        <taxon>Asterales</taxon>
        <taxon>Asteraceae</taxon>
        <taxon>Carduoideae</taxon>
        <taxon>Cardueae</taxon>
        <taxon>Centaureinae</taxon>
        <taxon>Centaurea</taxon>
    </lineage>
</organism>
<sequence length="213" mass="24409">MKGQKSTNGDSNARQEESCEDSNNCMNQSSPMLETRASSSTPLEQEQTQTNIGDGTTTRRKKKLSSDVWNRFEKMMVNGVKKTECNHCKKKLRGNSKNRTTHLHYHLKSCPRRGCRDIRQQVLGMRQKNGRLLEKNQGKIAITTDMWTSSITFELDHYLQEKVWKENTNLDILSWWKSNGFKYPTLQKIARDKLAISISTVASESAFSTSGRL</sequence>
<feature type="compositionally biased region" description="Polar residues" evidence="10">
    <location>
        <begin position="21"/>
        <end position="56"/>
    </location>
</feature>
<evidence type="ECO:0000256" key="4">
    <source>
        <dbReference type="ARBA" id="ARBA00022833"/>
    </source>
</evidence>
<dbReference type="GO" id="GO:0003677">
    <property type="term" value="F:DNA binding"/>
    <property type="evidence" value="ECO:0007669"/>
    <property type="project" value="UniProtKB-KW"/>
</dbReference>
<evidence type="ECO:0000259" key="11">
    <source>
        <dbReference type="PROSITE" id="PS50808"/>
    </source>
</evidence>
<dbReference type="SMART" id="SM00614">
    <property type="entry name" value="ZnF_BED"/>
    <property type="match status" value="1"/>
</dbReference>
<evidence type="ECO:0000256" key="6">
    <source>
        <dbReference type="ARBA" id="ARBA00023125"/>
    </source>
</evidence>
<dbReference type="InterPro" id="IPR036236">
    <property type="entry name" value="Znf_C2H2_sf"/>
</dbReference>
<dbReference type="EMBL" id="JARYMX010000007">
    <property type="protein sequence ID" value="KAJ9541543.1"/>
    <property type="molecule type" value="Genomic_DNA"/>
</dbReference>
<evidence type="ECO:0000256" key="7">
    <source>
        <dbReference type="ARBA" id="ARBA00023163"/>
    </source>
</evidence>
<feature type="domain" description="BED-type" evidence="11">
    <location>
        <begin position="63"/>
        <end position="122"/>
    </location>
</feature>
<keyword evidence="2" id="KW-0479">Metal-binding</keyword>
<dbReference type="InterPro" id="IPR012337">
    <property type="entry name" value="RNaseH-like_sf"/>
</dbReference>
<dbReference type="SUPFAM" id="SSF53098">
    <property type="entry name" value="Ribonuclease H-like"/>
    <property type="match status" value="1"/>
</dbReference>
<keyword evidence="8" id="KW-0539">Nucleus</keyword>
<dbReference type="GO" id="GO:0008270">
    <property type="term" value="F:zinc ion binding"/>
    <property type="evidence" value="ECO:0007669"/>
    <property type="project" value="UniProtKB-KW"/>
</dbReference>
<keyword evidence="7" id="KW-0804">Transcription</keyword>
<evidence type="ECO:0000256" key="9">
    <source>
        <dbReference type="PROSITE-ProRule" id="PRU00027"/>
    </source>
</evidence>
<keyword evidence="6" id="KW-0238">DNA-binding</keyword>
<keyword evidence="13" id="KW-1185">Reference proteome</keyword>
<feature type="region of interest" description="Disordered" evidence="10">
    <location>
        <begin position="1"/>
        <end position="65"/>
    </location>
</feature>
<evidence type="ECO:0000256" key="10">
    <source>
        <dbReference type="SAM" id="MobiDB-lite"/>
    </source>
</evidence>
<evidence type="ECO:0000256" key="2">
    <source>
        <dbReference type="ARBA" id="ARBA00022723"/>
    </source>
</evidence>
<name>A0AA38SFR9_9ASTR</name>
<proteinExistence type="predicted"/>
<dbReference type="GO" id="GO:0005634">
    <property type="term" value="C:nucleus"/>
    <property type="evidence" value="ECO:0007669"/>
    <property type="project" value="UniProtKB-SubCell"/>
</dbReference>
<keyword evidence="5" id="KW-0805">Transcription regulation</keyword>
<comment type="caution">
    <text evidence="12">The sequence shown here is derived from an EMBL/GenBank/DDBJ whole genome shotgun (WGS) entry which is preliminary data.</text>
</comment>
<accession>A0AA38SFR9</accession>
<dbReference type="InterPro" id="IPR052035">
    <property type="entry name" value="ZnF_BED_domain_contain"/>
</dbReference>
<feature type="non-terminal residue" evidence="12">
    <location>
        <position position="1"/>
    </location>
</feature>
<dbReference type="Proteomes" id="UP001172457">
    <property type="component" value="Chromosome 7"/>
</dbReference>
<evidence type="ECO:0000256" key="3">
    <source>
        <dbReference type="ARBA" id="ARBA00022771"/>
    </source>
</evidence>
<feature type="compositionally biased region" description="Polar residues" evidence="10">
    <location>
        <begin position="1"/>
        <end position="12"/>
    </location>
</feature>
<evidence type="ECO:0000256" key="5">
    <source>
        <dbReference type="ARBA" id="ARBA00023015"/>
    </source>
</evidence>
<dbReference type="Pfam" id="PF05699">
    <property type="entry name" value="Dimer_Tnp_hAT"/>
    <property type="match status" value="1"/>
</dbReference>
<dbReference type="SUPFAM" id="SSF57667">
    <property type="entry name" value="beta-beta-alpha zinc fingers"/>
    <property type="match status" value="1"/>
</dbReference>
<dbReference type="InterPro" id="IPR003656">
    <property type="entry name" value="Znf_BED"/>
</dbReference>
<dbReference type="PROSITE" id="PS50808">
    <property type="entry name" value="ZF_BED"/>
    <property type="match status" value="1"/>
</dbReference>
<dbReference type="InterPro" id="IPR008906">
    <property type="entry name" value="HATC_C_dom"/>
</dbReference>